<sequence>MDEFSFPTINAADQDCFLRSLPLPDFPSSPLWFSGARRSFSAVEETGTIADVGRALEGDQERMDRLWEEYYFNEEQQDRLSCAGGESVAASSPAGRISGLDVVAVDGLAEARCLQVLSEYSQTKRGCRGRPSLTMVPKKKLSRTCWVKNKLRTNLQITPEKH</sequence>
<evidence type="ECO:0000313" key="1">
    <source>
        <dbReference type="EMBL" id="WOK97374.1"/>
    </source>
</evidence>
<protein>
    <submittedName>
        <fullName evidence="1">Uncharacterized protein</fullName>
    </submittedName>
</protein>
<keyword evidence="2" id="KW-1185">Reference proteome</keyword>
<dbReference type="AlphaFoldDB" id="A0AAQ3Q669"/>
<name>A0AAQ3Q669_9LILI</name>
<dbReference type="PANTHER" id="PTHR34666:SF1">
    <property type="entry name" value="OS02G0554800 PROTEIN"/>
    <property type="match status" value="1"/>
</dbReference>
<dbReference type="Proteomes" id="UP001327560">
    <property type="component" value="Chromosome 2"/>
</dbReference>
<gene>
    <name evidence="1" type="ORF">Cni_G06082</name>
</gene>
<organism evidence="1 2">
    <name type="scientific">Canna indica</name>
    <name type="common">Indian-shot</name>
    <dbReference type="NCBI Taxonomy" id="4628"/>
    <lineage>
        <taxon>Eukaryota</taxon>
        <taxon>Viridiplantae</taxon>
        <taxon>Streptophyta</taxon>
        <taxon>Embryophyta</taxon>
        <taxon>Tracheophyta</taxon>
        <taxon>Spermatophyta</taxon>
        <taxon>Magnoliopsida</taxon>
        <taxon>Liliopsida</taxon>
        <taxon>Zingiberales</taxon>
        <taxon>Cannaceae</taxon>
        <taxon>Canna</taxon>
    </lineage>
</organism>
<accession>A0AAQ3Q669</accession>
<reference evidence="1 2" key="1">
    <citation type="submission" date="2023-10" db="EMBL/GenBank/DDBJ databases">
        <title>Chromosome-scale genome assembly provides insights into flower coloration mechanisms of Canna indica.</title>
        <authorList>
            <person name="Li C."/>
        </authorList>
    </citation>
    <scope>NUCLEOTIDE SEQUENCE [LARGE SCALE GENOMIC DNA]</scope>
    <source>
        <tissue evidence="1">Flower</tissue>
    </source>
</reference>
<dbReference type="PANTHER" id="PTHR34666">
    <property type="entry name" value="EXPRESSED PROTEIN"/>
    <property type="match status" value="1"/>
</dbReference>
<proteinExistence type="predicted"/>
<evidence type="ECO:0000313" key="2">
    <source>
        <dbReference type="Proteomes" id="UP001327560"/>
    </source>
</evidence>
<dbReference type="EMBL" id="CP136891">
    <property type="protein sequence ID" value="WOK97374.1"/>
    <property type="molecule type" value="Genomic_DNA"/>
</dbReference>